<dbReference type="PANTHER" id="PTHR12864">
    <property type="entry name" value="RAN BINDING PROTEIN 9-RELATED"/>
    <property type="match status" value="1"/>
</dbReference>
<proteinExistence type="predicted"/>
<evidence type="ECO:0000256" key="1">
    <source>
        <dbReference type="SAM" id="MobiDB-lite"/>
    </source>
</evidence>
<dbReference type="SUPFAM" id="SSF49899">
    <property type="entry name" value="Concanavalin A-like lectins/glucanases"/>
    <property type="match status" value="1"/>
</dbReference>
<evidence type="ECO:0000313" key="5">
    <source>
        <dbReference type="Proteomes" id="UP001151582"/>
    </source>
</evidence>
<feature type="domain" description="B30.2/SPRY" evidence="3">
    <location>
        <begin position="196"/>
        <end position="392"/>
    </location>
</feature>
<feature type="compositionally biased region" description="Pro residues" evidence="1">
    <location>
        <begin position="490"/>
        <end position="499"/>
    </location>
</feature>
<keyword evidence="2" id="KW-0472">Membrane</keyword>
<feature type="region of interest" description="Disordered" evidence="1">
    <location>
        <begin position="490"/>
        <end position="524"/>
    </location>
</feature>
<dbReference type="Proteomes" id="UP001151582">
    <property type="component" value="Unassembled WGS sequence"/>
</dbReference>
<dbReference type="Gene3D" id="2.60.120.920">
    <property type="match status" value="1"/>
</dbReference>
<dbReference type="InterPro" id="IPR050618">
    <property type="entry name" value="Ubq-SigPath_Reg"/>
</dbReference>
<name>A0A9W8B5V8_9FUNG</name>
<gene>
    <name evidence="4" type="primary">ssh4_1</name>
    <name evidence="4" type="ORF">H4R34_003961</name>
</gene>
<dbReference type="Pfam" id="PF00622">
    <property type="entry name" value="SPRY"/>
    <property type="match status" value="1"/>
</dbReference>
<feature type="compositionally biased region" description="Polar residues" evidence="1">
    <location>
        <begin position="442"/>
        <end position="462"/>
    </location>
</feature>
<evidence type="ECO:0000313" key="4">
    <source>
        <dbReference type="EMBL" id="KAJ1976494.1"/>
    </source>
</evidence>
<organism evidence="4 5">
    <name type="scientific">Dimargaris verticillata</name>
    <dbReference type="NCBI Taxonomy" id="2761393"/>
    <lineage>
        <taxon>Eukaryota</taxon>
        <taxon>Fungi</taxon>
        <taxon>Fungi incertae sedis</taxon>
        <taxon>Zoopagomycota</taxon>
        <taxon>Kickxellomycotina</taxon>
        <taxon>Dimargaritomycetes</taxon>
        <taxon>Dimargaritales</taxon>
        <taxon>Dimargaritaceae</taxon>
        <taxon>Dimargaris</taxon>
    </lineage>
</organism>
<dbReference type="InterPro" id="IPR001870">
    <property type="entry name" value="B30.2/SPRY"/>
</dbReference>
<accession>A0A9W8B5V8</accession>
<evidence type="ECO:0000259" key="3">
    <source>
        <dbReference type="PROSITE" id="PS50188"/>
    </source>
</evidence>
<dbReference type="InterPro" id="IPR003877">
    <property type="entry name" value="SPRY_dom"/>
</dbReference>
<feature type="transmembrane region" description="Helical" evidence="2">
    <location>
        <begin position="38"/>
        <end position="62"/>
    </location>
</feature>
<dbReference type="InterPro" id="IPR043136">
    <property type="entry name" value="B30.2/SPRY_sf"/>
</dbReference>
<keyword evidence="2" id="KW-0812">Transmembrane</keyword>
<sequence>MGYLCVSGTPTCFRTHASSNSRHQQHTTAPPTQPHAKFVVASTVGAVIFLVGVACVVCAVVVNRLRQRSGLMPYQTATSAEAALANDINAQRQQLQVMLLAHDHGYSPYGGAQDWAMQPHPSTPVQAKTYRGHMQPPVLASVIEEPMVFASEQARWLYDQANQFQARYPYNSIPTRLTQDHRVYIEEYGVNAWEFTGPSLAMSVGGLRGMAAADAAELGPADLASRVRVRDRTEVEFFGSSSATLGTGDQPIKHYAECLVATNLPLPDEGPVYYFEVKLMVKPEETNVAIGLATKPYPNWRLCGWNKHSVGIHTDSGSLYHNSPFRATICGERCYEGDVIGCGYVPQEGLVFFTRNGLRYKTFLSNVYKTFFPAVSANGPCQLSINLGQRGFVFVEANVKKWGLGPLEGSLLPPPKYEDAKLATLLESGTDQSDCDTLVSSRRTSMNSNQSGRHDSSTSIGSSDLPAQDWHLHPHDLAISDPLLITRPPPVLMTPPLSPNPMRAQTQSLLGNEQDMGDLPAGRR</sequence>
<comment type="caution">
    <text evidence="4">The sequence shown here is derived from an EMBL/GenBank/DDBJ whole genome shotgun (WGS) entry which is preliminary data.</text>
</comment>
<dbReference type="SMART" id="SM00449">
    <property type="entry name" value="SPRY"/>
    <property type="match status" value="1"/>
</dbReference>
<dbReference type="PROSITE" id="PS50188">
    <property type="entry name" value="B302_SPRY"/>
    <property type="match status" value="1"/>
</dbReference>
<reference evidence="4" key="1">
    <citation type="submission" date="2022-07" db="EMBL/GenBank/DDBJ databases">
        <title>Phylogenomic reconstructions and comparative analyses of Kickxellomycotina fungi.</title>
        <authorList>
            <person name="Reynolds N.K."/>
            <person name="Stajich J.E."/>
            <person name="Barry K."/>
            <person name="Grigoriev I.V."/>
            <person name="Crous P."/>
            <person name="Smith M.E."/>
        </authorList>
    </citation>
    <scope>NUCLEOTIDE SEQUENCE</scope>
    <source>
        <strain evidence="4">RSA 567</strain>
    </source>
</reference>
<dbReference type="AlphaFoldDB" id="A0A9W8B5V8"/>
<keyword evidence="2" id="KW-1133">Transmembrane helix</keyword>
<evidence type="ECO:0000256" key="2">
    <source>
        <dbReference type="SAM" id="Phobius"/>
    </source>
</evidence>
<dbReference type="EMBL" id="JANBQB010000426">
    <property type="protein sequence ID" value="KAJ1976494.1"/>
    <property type="molecule type" value="Genomic_DNA"/>
</dbReference>
<dbReference type="InterPro" id="IPR013320">
    <property type="entry name" value="ConA-like_dom_sf"/>
</dbReference>
<feature type="region of interest" description="Disordered" evidence="1">
    <location>
        <begin position="442"/>
        <end position="467"/>
    </location>
</feature>
<dbReference type="OrthoDB" id="258495at2759"/>
<protein>
    <submittedName>
        <fullName evidence="4">Protein ssh4</fullName>
    </submittedName>
</protein>
<keyword evidence="5" id="KW-1185">Reference proteome</keyword>